<dbReference type="InterPro" id="IPR015806">
    <property type="entry name" value="Pyrv_Knase_insert_dom_sf"/>
</dbReference>
<dbReference type="EMBL" id="CCEJ010000004">
    <property type="protein sequence ID" value="CDR33871.1"/>
    <property type="molecule type" value="Genomic_DNA"/>
</dbReference>
<keyword evidence="9" id="KW-0547">Nucleotide-binding</keyword>
<evidence type="ECO:0000256" key="3">
    <source>
        <dbReference type="ARBA" id="ARBA00004997"/>
    </source>
</evidence>
<dbReference type="STRING" id="1437425.CSEC_1045"/>
<dbReference type="GO" id="GO:0030955">
    <property type="term" value="F:potassium ion binding"/>
    <property type="evidence" value="ECO:0007669"/>
    <property type="project" value="UniProtKB-UniRule"/>
</dbReference>
<evidence type="ECO:0000256" key="2">
    <source>
        <dbReference type="ARBA" id="ARBA00001958"/>
    </source>
</evidence>
<dbReference type="NCBIfam" id="TIGR01064">
    <property type="entry name" value="pyruv_kin"/>
    <property type="match status" value="1"/>
</dbReference>
<dbReference type="GO" id="GO:0016301">
    <property type="term" value="F:kinase activity"/>
    <property type="evidence" value="ECO:0007669"/>
    <property type="project" value="UniProtKB-KW"/>
</dbReference>
<reference evidence="19" key="2">
    <citation type="submission" date="2014-09" db="EMBL/GenBank/DDBJ databases">
        <title>Criblamydia sequanensis harbors a mega-plasmid encoding arsenite resistance.</title>
        <authorList>
            <person name="Bertelli C."/>
            <person name="Goesmann A."/>
            <person name="Greub G."/>
        </authorList>
    </citation>
    <scope>NUCLEOTIDE SEQUENCE [LARGE SCALE GENOMIC DNA]</scope>
    <source>
        <strain evidence="19">CRIB-18</strain>
    </source>
</reference>
<dbReference type="SUPFAM" id="SSF52935">
    <property type="entry name" value="PK C-terminal domain-like"/>
    <property type="match status" value="1"/>
</dbReference>
<dbReference type="Gene3D" id="3.40.1380.20">
    <property type="entry name" value="Pyruvate kinase, C-terminal domain"/>
    <property type="match status" value="1"/>
</dbReference>
<evidence type="ECO:0000256" key="16">
    <source>
        <dbReference type="RuleBase" id="RU000504"/>
    </source>
</evidence>
<keyword evidence="14 19" id="KW-0670">Pyruvate</keyword>
<evidence type="ECO:0000256" key="9">
    <source>
        <dbReference type="ARBA" id="ARBA00022741"/>
    </source>
</evidence>
<dbReference type="Gene3D" id="3.50.30.10">
    <property type="entry name" value="Phosphohistidine domain"/>
    <property type="match status" value="1"/>
</dbReference>
<evidence type="ECO:0000256" key="7">
    <source>
        <dbReference type="ARBA" id="ARBA00022679"/>
    </source>
</evidence>
<evidence type="ECO:0000256" key="8">
    <source>
        <dbReference type="ARBA" id="ARBA00022723"/>
    </source>
</evidence>
<dbReference type="InterPro" id="IPR018209">
    <property type="entry name" value="Pyrv_Knase_AS"/>
</dbReference>
<dbReference type="SUPFAM" id="SSF50800">
    <property type="entry name" value="PK beta-barrel domain-like"/>
    <property type="match status" value="1"/>
</dbReference>
<protein>
    <recommendedName>
        <fullName evidence="6 15">Pyruvate kinase</fullName>
        <ecNumber evidence="5 15">2.7.1.40</ecNumber>
    </recommendedName>
</protein>
<comment type="pathway">
    <text evidence="3 16">Carbohydrate degradation; glycolysis; pyruvate from D-glyceraldehyde 3-phosphate: step 5/5.</text>
</comment>
<dbReference type="InterPro" id="IPR015813">
    <property type="entry name" value="Pyrv/PenolPyrv_kinase-like_dom"/>
</dbReference>
<evidence type="ECO:0000259" key="18">
    <source>
        <dbReference type="Pfam" id="PF02887"/>
    </source>
</evidence>
<comment type="cofactor">
    <cofactor evidence="1">
        <name>Mg(2+)</name>
        <dbReference type="ChEBI" id="CHEBI:18420"/>
    </cofactor>
</comment>
<gene>
    <name evidence="19" type="primary">pyk</name>
    <name evidence="19" type="ORF">CSEC_1045</name>
</gene>
<evidence type="ECO:0000256" key="14">
    <source>
        <dbReference type="ARBA" id="ARBA00023317"/>
    </source>
</evidence>
<keyword evidence="20" id="KW-1185">Reference proteome</keyword>
<dbReference type="GO" id="GO:0005524">
    <property type="term" value="F:ATP binding"/>
    <property type="evidence" value="ECO:0007669"/>
    <property type="project" value="UniProtKB-KW"/>
</dbReference>
<name>A0A090CYZ7_9BACT</name>
<dbReference type="GO" id="GO:0000287">
    <property type="term" value="F:magnesium ion binding"/>
    <property type="evidence" value="ECO:0007669"/>
    <property type="project" value="UniProtKB-UniRule"/>
</dbReference>
<evidence type="ECO:0000256" key="4">
    <source>
        <dbReference type="ARBA" id="ARBA00008663"/>
    </source>
</evidence>
<keyword evidence="8" id="KW-0479">Metal-binding</keyword>
<evidence type="ECO:0000256" key="11">
    <source>
        <dbReference type="ARBA" id="ARBA00022840"/>
    </source>
</evidence>
<comment type="catalytic activity">
    <reaction evidence="16">
        <text>pyruvate + ATP = phosphoenolpyruvate + ADP + H(+)</text>
        <dbReference type="Rhea" id="RHEA:18157"/>
        <dbReference type="ChEBI" id="CHEBI:15361"/>
        <dbReference type="ChEBI" id="CHEBI:15378"/>
        <dbReference type="ChEBI" id="CHEBI:30616"/>
        <dbReference type="ChEBI" id="CHEBI:58702"/>
        <dbReference type="ChEBI" id="CHEBI:456216"/>
        <dbReference type="EC" id="2.7.1.40"/>
    </reaction>
</comment>
<dbReference type="PANTHER" id="PTHR11817">
    <property type="entry name" value="PYRUVATE KINASE"/>
    <property type="match status" value="1"/>
</dbReference>
<accession>A0A090CYZ7</accession>
<sequence>MDFPLNLQKMRRTKIICTIGPAVSSYEKIVELIESGMNVARLNFSHGTYADHLDIIEKLKRARKETQVSLAIMLDTKGPKIRLGSIEGGIVKLEKDQIWSLTQDIVKGDQNEATIVPGFIINEIPVGSRVLFDDGYIAGEVVDKTNKDLKVKILNAGSLKSGKSVNLPFTRLSLSSPTEKDIQDIHFGCDHDVEFIAASFVRSAEDIVAIKKILAERGKPEIQVIAKIENHEGITNFDSIVQIADGIMIARGDLGVEVPLMQVPKLQKMMIRKCSHAGKPSVTATQMLESMIKNPRPTRAEASDIANAIYDSTSAVMLSGETATGEYPIECVKMMKSIVEESEGDFDYKGFFNQYAAKAYNDVPSAVTLATVKTAYSCSATAIFAFTNAGSTARLLSRLRPEIPILGLTPLEKCFHQLSLYWGVIPVLYDKGRNFFESFSYLSDFALKHEIVKNGDLVLATVGTPFGVSGTTNTMMVDSIGFVLVRGKQGTGKRTHGKILLVPTAEGISSYTVRDRIIVITKCDASYLPLIHNAQAVLLQNLEEDLASEEFLLKEAESKGKPALIKADNAFNILHDGQLVTLDTENGIVYKGVVL</sequence>
<dbReference type="Gene3D" id="2.40.33.10">
    <property type="entry name" value="PK beta-barrel domain-like"/>
    <property type="match status" value="1"/>
</dbReference>
<evidence type="ECO:0000256" key="10">
    <source>
        <dbReference type="ARBA" id="ARBA00022777"/>
    </source>
</evidence>
<comment type="cofactor">
    <cofactor evidence="2">
        <name>K(+)</name>
        <dbReference type="ChEBI" id="CHEBI:29103"/>
    </cofactor>
</comment>
<organism evidence="19 20">
    <name type="scientific">Candidatus Criblamydia sequanensis CRIB-18</name>
    <dbReference type="NCBI Taxonomy" id="1437425"/>
    <lineage>
        <taxon>Bacteria</taxon>
        <taxon>Pseudomonadati</taxon>
        <taxon>Chlamydiota</taxon>
        <taxon>Chlamydiia</taxon>
        <taxon>Parachlamydiales</taxon>
        <taxon>Candidatus Criblamydiaceae</taxon>
        <taxon>Candidatus Criblamydia</taxon>
    </lineage>
</organism>
<dbReference type="Pfam" id="PF02887">
    <property type="entry name" value="PK_C"/>
    <property type="match status" value="1"/>
</dbReference>
<keyword evidence="12 16" id="KW-0460">Magnesium</keyword>
<dbReference type="Pfam" id="PF00224">
    <property type="entry name" value="PK"/>
    <property type="match status" value="1"/>
</dbReference>
<keyword evidence="7 16" id="KW-0808">Transferase</keyword>
<keyword evidence="13 16" id="KW-0324">Glycolysis</keyword>
<dbReference type="PROSITE" id="PS00110">
    <property type="entry name" value="PYRUVATE_KINASE"/>
    <property type="match status" value="1"/>
</dbReference>
<dbReference type="InterPro" id="IPR040442">
    <property type="entry name" value="Pyrv_kinase-like_dom_sf"/>
</dbReference>
<proteinExistence type="inferred from homology"/>
<dbReference type="eggNOG" id="COG0469">
    <property type="taxonomic scope" value="Bacteria"/>
</dbReference>
<reference evidence="19" key="1">
    <citation type="submission" date="2013-12" db="EMBL/GenBank/DDBJ databases">
        <authorList>
            <person name="Linke B."/>
        </authorList>
    </citation>
    <scope>NUCLEOTIDE SEQUENCE [LARGE SCALE GENOMIC DNA]</scope>
    <source>
        <strain evidence="19">CRIB-18</strain>
    </source>
</reference>
<evidence type="ECO:0000256" key="1">
    <source>
        <dbReference type="ARBA" id="ARBA00001946"/>
    </source>
</evidence>
<dbReference type="InterPro" id="IPR015793">
    <property type="entry name" value="Pyrv_Knase_brl"/>
</dbReference>
<dbReference type="SUPFAM" id="SSF52009">
    <property type="entry name" value="Phosphohistidine domain"/>
    <property type="match status" value="1"/>
</dbReference>
<dbReference type="InterPro" id="IPR036637">
    <property type="entry name" value="Phosphohistidine_dom_sf"/>
</dbReference>
<dbReference type="FunFam" id="3.20.20.60:FF:000025">
    <property type="entry name" value="Pyruvate kinase"/>
    <property type="match status" value="1"/>
</dbReference>
<evidence type="ECO:0000256" key="13">
    <source>
        <dbReference type="ARBA" id="ARBA00023152"/>
    </source>
</evidence>
<dbReference type="EC" id="2.7.1.40" evidence="5 15"/>
<keyword evidence="10 16" id="KW-0418">Kinase</keyword>
<dbReference type="InterPro" id="IPR011037">
    <property type="entry name" value="Pyrv_Knase-like_insert_dom_sf"/>
</dbReference>
<dbReference type="AlphaFoldDB" id="A0A090CYZ7"/>
<dbReference type="Proteomes" id="UP000031552">
    <property type="component" value="Unassembled WGS sequence"/>
</dbReference>
<dbReference type="InterPro" id="IPR001697">
    <property type="entry name" value="Pyr_Knase"/>
</dbReference>
<evidence type="ECO:0000313" key="20">
    <source>
        <dbReference type="Proteomes" id="UP000031552"/>
    </source>
</evidence>
<evidence type="ECO:0000256" key="5">
    <source>
        <dbReference type="ARBA" id="ARBA00012142"/>
    </source>
</evidence>
<comment type="caution">
    <text evidence="19">The sequence shown here is derived from an EMBL/GenBank/DDBJ whole genome shotgun (WGS) entry which is preliminary data.</text>
</comment>
<dbReference type="NCBIfam" id="NF004491">
    <property type="entry name" value="PRK05826.1"/>
    <property type="match status" value="1"/>
</dbReference>
<feature type="domain" description="Pyruvate kinase C-terminal" evidence="18">
    <location>
        <begin position="366"/>
        <end position="477"/>
    </location>
</feature>
<keyword evidence="11" id="KW-0067">ATP-binding</keyword>
<evidence type="ECO:0000259" key="17">
    <source>
        <dbReference type="Pfam" id="PF00224"/>
    </source>
</evidence>
<dbReference type="UniPathway" id="UPA00109">
    <property type="reaction ID" value="UER00188"/>
</dbReference>
<evidence type="ECO:0000256" key="15">
    <source>
        <dbReference type="NCBIfam" id="TIGR01064"/>
    </source>
</evidence>
<dbReference type="Gene3D" id="3.20.20.60">
    <property type="entry name" value="Phosphoenolpyruvate-binding domains"/>
    <property type="match status" value="1"/>
</dbReference>
<dbReference type="GO" id="GO:0004743">
    <property type="term" value="F:pyruvate kinase activity"/>
    <property type="evidence" value="ECO:0007669"/>
    <property type="project" value="UniProtKB-UniRule"/>
</dbReference>
<evidence type="ECO:0000256" key="12">
    <source>
        <dbReference type="ARBA" id="ARBA00022842"/>
    </source>
</evidence>
<comment type="similarity">
    <text evidence="4 16">Belongs to the pyruvate kinase family.</text>
</comment>
<dbReference type="InterPro" id="IPR036918">
    <property type="entry name" value="Pyrv_Knase_C_sf"/>
</dbReference>
<dbReference type="RefSeq" id="WP_237559209.1">
    <property type="nucleotide sequence ID" value="NZ_CCEJ010000004.1"/>
</dbReference>
<dbReference type="NCBIfam" id="NF004978">
    <property type="entry name" value="PRK06354.1"/>
    <property type="match status" value="1"/>
</dbReference>
<dbReference type="PRINTS" id="PR01050">
    <property type="entry name" value="PYRUVTKNASE"/>
</dbReference>
<dbReference type="InterPro" id="IPR015795">
    <property type="entry name" value="Pyrv_Knase_C"/>
</dbReference>
<dbReference type="SUPFAM" id="SSF51621">
    <property type="entry name" value="Phosphoenolpyruvate/pyruvate domain"/>
    <property type="match status" value="1"/>
</dbReference>
<evidence type="ECO:0000313" key="19">
    <source>
        <dbReference type="EMBL" id="CDR33871.1"/>
    </source>
</evidence>
<feature type="domain" description="Pyruvate kinase barrel" evidence="17">
    <location>
        <begin position="10"/>
        <end position="332"/>
    </location>
</feature>
<evidence type="ECO:0000256" key="6">
    <source>
        <dbReference type="ARBA" id="ARBA00018587"/>
    </source>
</evidence>